<proteinExistence type="predicted"/>
<comment type="caution">
    <text evidence="2">The sequence shown here is derived from an EMBL/GenBank/DDBJ whole genome shotgun (WGS) entry which is preliminary data.</text>
</comment>
<dbReference type="EMBL" id="BSYO01000016">
    <property type="protein sequence ID" value="GMH16292.1"/>
    <property type="molecule type" value="Genomic_DNA"/>
</dbReference>
<name>A0AAD3STJ6_NEPGR</name>
<evidence type="ECO:0000313" key="2">
    <source>
        <dbReference type="EMBL" id="GMH16292.1"/>
    </source>
</evidence>
<gene>
    <name evidence="2" type="ORF">Nepgr_018133</name>
</gene>
<dbReference type="InterPro" id="IPR022051">
    <property type="entry name" value="DUF3611"/>
</dbReference>
<accession>A0AAD3STJ6</accession>
<evidence type="ECO:0000256" key="1">
    <source>
        <dbReference type="SAM" id="Phobius"/>
    </source>
</evidence>
<feature type="transmembrane region" description="Helical" evidence="1">
    <location>
        <begin position="140"/>
        <end position="164"/>
    </location>
</feature>
<keyword evidence="1" id="KW-0472">Membrane</keyword>
<protein>
    <submittedName>
        <fullName evidence="2">Uncharacterized protein</fullName>
    </submittedName>
</protein>
<evidence type="ECO:0000313" key="3">
    <source>
        <dbReference type="Proteomes" id="UP001279734"/>
    </source>
</evidence>
<dbReference type="AlphaFoldDB" id="A0AAD3STJ6"/>
<feature type="transmembrane region" description="Helical" evidence="1">
    <location>
        <begin position="170"/>
        <end position="193"/>
    </location>
</feature>
<keyword evidence="3" id="KW-1185">Reference proteome</keyword>
<organism evidence="2 3">
    <name type="scientific">Nepenthes gracilis</name>
    <name type="common">Slender pitcher plant</name>
    <dbReference type="NCBI Taxonomy" id="150966"/>
    <lineage>
        <taxon>Eukaryota</taxon>
        <taxon>Viridiplantae</taxon>
        <taxon>Streptophyta</taxon>
        <taxon>Embryophyta</taxon>
        <taxon>Tracheophyta</taxon>
        <taxon>Spermatophyta</taxon>
        <taxon>Magnoliopsida</taxon>
        <taxon>eudicotyledons</taxon>
        <taxon>Gunneridae</taxon>
        <taxon>Pentapetalae</taxon>
        <taxon>Caryophyllales</taxon>
        <taxon>Nepenthaceae</taxon>
        <taxon>Nepenthes</taxon>
    </lineage>
</organism>
<dbReference type="PANTHER" id="PTHR34548">
    <property type="entry name" value="PROTEIN TIC 21, CHLOROPLASTIC"/>
    <property type="match status" value="1"/>
</dbReference>
<dbReference type="Proteomes" id="UP001279734">
    <property type="component" value="Unassembled WGS sequence"/>
</dbReference>
<reference evidence="2" key="1">
    <citation type="submission" date="2023-05" db="EMBL/GenBank/DDBJ databases">
        <title>Nepenthes gracilis genome sequencing.</title>
        <authorList>
            <person name="Fukushima K."/>
        </authorList>
    </citation>
    <scope>NUCLEOTIDE SEQUENCE</scope>
    <source>
        <strain evidence="2">SING2019-196</strain>
    </source>
</reference>
<keyword evidence="1" id="KW-0812">Transmembrane</keyword>
<dbReference type="Pfam" id="PF12263">
    <property type="entry name" value="DUF3611"/>
    <property type="match status" value="1"/>
</dbReference>
<sequence>MHRRPCTHRTPGSEENATLSELCRHSYSQQLALASRHQRRMREHLHVIISVVNLLDDCCPSAIVPIPLSRLQLLPPVCLCRLHPRALRIRQIQREGYLYFLQSLRFLLFYPTDNTNQAKLAQVVKRLESRARYFKRLGSLGFRGQLVCNVVAAVILPFSIVITGKITSPFAFHSTAAGIAAAFISVILSFGYLRLSEKLQRTANDHMSISSVCLHFP</sequence>
<keyword evidence="1" id="KW-1133">Transmembrane helix</keyword>
<dbReference type="PANTHER" id="PTHR34548:SF2">
    <property type="entry name" value="PROTEIN TIC 21, CHLOROPLASTIC"/>
    <property type="match status" value="1"/>
</dbReference>